<dbReference type="Proteomes" id="UP001152622">
    <property type="component" value="Chromosome 3"/>
</dbReference>
<reference evidence="3" key="1">
    <citation type="journal article" date="2023" name="Science">
        <title>Genome structures resolve the early diversification of teleost fishes.</title>
        <authorList>
            <person name="Parey E."/>
            <person name="Louis A."/>
            <person name="Montfort J."/>
            <person name="Bouchez O."/>
            <person name="Roques C."/>
            <person name="Iampietro C."/>
            <person name="Lluch J."/>
            <person name="Castinel A."/>
            <person name="Donnadieu C."/>
            <person name="Desvignes T."/>
            <person name="Floi Bucao C."/>
            <person name="Jouanno E."/>
            <person name="Wen M."/>
            <person name="Mejri S."/>
            <person name="Dirks R."/>
            <person name="Jansen H."/>
            <person name="Henkel C."/>
            <person name="Chen W.J."/>
            <person name="Zahm M."/>
            <person name="Cabau C."/>
            <person name="Klopp C."/>
            <person name="Thompson A.W."/>
            <person name="Robinson-Rechavi M."/>
            <person name="Braasch I."/>
            <person name="Lecointre G."/>
            <person name="Bobe J."/>
            <person name="Postlethwait J.H."/>
            <person name="Berthelot C."/>
            <person name="Roest Crollius H."/>
            <person name="Guiguen Y."/>
        </authorList>
    </citation>
    <scope>NUCLEOTIDE SEQUENCE</scope>
    <source>
        <strain evidence="3">WJC10195</strain>
    </source>
</reference>
<evidence type="ECO:0000313" key="3">
    <source>
        <dbReference type="EMBL" id="KAJ8369767.1"/>
    </source>
</evidence>
<keyword evidence="2" id="KW-0472">Membrane</keyword>
<keyword evidence="1" id="KW-0430">Lectin</keyword>
<keyword evidence="2" id="KW-0812">Transmembrane</keyword>
<feature type="transmembrane region" description="Helical" evidence="2">
    <location>
        <begin position="6"/>
        <end position="24"/>
    </location>
</feature>
<sequence>MRPRDFIQMGMVLTAVLLILYITINPPQYAWNGARKIRNIFGSTKHTKKDQNVQETPKAIHYKCGLPEECPIDHFAFYVKSGAANVVGPKICFEDQIIMSSAKNNIGTGLNIVLINGETGKIEKFDSFNMYSGSKA</sequence>
<protein>
    <submittedName>
        <fullName evidence="3">Uncharacterized protein</fullName>
    </submittedName>
</protein>
<evidence type="ECO:0000313" key="4">
    <source>
        <dbReference type="Proteomes" id="UP001152622"/>
    </source>
</evidence>
<dbReference type="PANTHER" id="PTHR14592">
    <property type="entry name" value="UNCHARACTERIZED FAM3"/>
    <property type="match status" value="1"/>
</dbReference>
<keyword evidence="4" id="KW-1185">Reference proteome</keyword>
<evidence type="ECO:0000256" key="1">
    <source>
        <dbReference type="PROSITE-ProRule" id="PRU01375"/>
    </source>
</evidence>
<dbReference type="PROSITE" id="PS52031">
    <property type="entry name" value="GG_LECTIN"/>
    <property type="match status" value="1"/>
</dbReference>
<gene>
    <name evidence="3" type="ORF">SKAU_G00097950</name>
</gene>
<proteinExistence type="predicted"/>
<comment type="caution">
    <text evidence="3">The sequence shown here is derived from an EMBL/GenBank/DDBJ whole genome shotgun (WGS) entry which is preliminary data.</text>
</comment>
<dbReference type="EMBL" id="JAINUF010000003">
    <property type="protein sequence ID" value="KAJ8369767.1"/>
    <property type="molecule type" value="Genomic_DNA"/>
</dbReference>
<name>A0A9Q1J633_SYNKA</name>
<organism evidence="3 4">
    <name type="scientific">Synaphobranchus kaupii</name>
    <name type="common">Kaup's arrowtooth eel</name>
    <dbReference type="NCBI Taxonomy" id="118154"/>
    <lineage>
        <taxon>Eukaryota</taxon>
        <taxon>Metazoa</taxon>
        <taxon>Chordata</taxon>
        <taxon>Craniata</taxon>
        <taxon>Vertebrata</taxon>
        <taxon>Euteleostomi</taxon>
        <taxon>Actinopterygii</taxon>
        <taxon>Neopterygii</taxon>
        <taxon>Teleostei</taxon>
        <taxon>Anguilliformes</taxon>
        <taxon>Synaphobranchidae</taxon>
        <taxon>Synaphobranchus</taxon>
    </lineage>
</organism>
<dbReference type="GO" id="GO:0030246">
    <property type="term" value="F:carbohydrate binding"/>
    <property type="evidence" value="ECO:0007669"/>
    <property type="project" value="UniProtKB-UniRule"/>
</dbReference>
<accession>A0A9Q1J633</accession>
<dbReference type="AlphaFoldDB" id="A0A9Q1J633"/>
<dbReference type="InterPro" id="IPR039220">
    <property type="entry name" value="FAM3"/>
</dbReference>
<evidence type="ECO:0000256" key="2">
    <source>
        <dbReference type="SAM" id="Phobius"/>
    </source>
</evidence>
<keyword evidence="2" id="KW-1133">Transmembrane helix</keyword>
<dbReference type="OrthoDB" id="440755at2759"/>